<feature type="region of interest" description="Disordered" evidence="6">
    <location>
        <begin position="1"/>
        <end position="21"/>
    </location>
</feature>
<keyword evidence="10" id="KW-1185">Reference proteome</keyword>
<dbReference type="PIRSF" id="PIRSF028977">
    <property type="entry name" value="Nucleolar_complex_p3"/>
    <property type="match status" value="1"/>
</dbReference>
<dbReference type="Pfam" id="PF07540">
    <property type="entry name" value="NOC3p"/>
    <property type="match status" value="1"/>
</dbReference>
<feature type="compositionally biased region" description="Polar residues" evidence="6">
    <location>
        <begin position="761"/>
        <end position="775"/>
    </location>
</feature>
<keyword evidence="4" id="KW-0539">Nucleus</keyword>
<accession>A0A371HHE2</accession>
<dbReference type="GO" id="GO:0006270">
    <property type="term" value="P:DNA replication initiation"/>
    <property type="evidence" value="ECO:0007669"/>
    <property type="project" value="TreeGrafter"/>
</dbReference>
<organism evidence="9 10">
    <name type="scientific">Mucuna pruriens</name>
    <name type="common">Velvet bean</name>
    <name type="synonym">Dolichos pruriens</name>
    <dbReference type="NCBI Taxonomy" id="157652"/>
    <lineage>
        <taxon>Eukaryota</taxon>
        <taxon>Viridiplantae</taxon>
        <taxon>Streptophyta</taxon>
        <taxon>Embryophyta</taxon>
        <taxon>Tracheophyta</taxon>
        <taxon>Spermatophyta</taxon>
        <taxon>Magnoliopsida</taxon>
        <taxon>eudicotyledons</taxon>
        <taxon>Gunneridae</taxon>
        <taxon>Pentapetalae</taxon>
        <taxon>rosids</taxon>
        <taxon>fabids</taxon>
        <taxon>Fabales</taxon>
        <taxon>Fabaceae</taxon>
        <taxon>Papilionoideae</taxon>
        <taxon>50 kb inversion clade</taxon>
        <taxon>NPAAA clade</taxon>
        <taxon>indigoferoid/millettioid clade</taxon>
        <taxon>Phaseoleae</taxon>
        <taxon>Mucuna</taxon>
    </lineage>
</organism>
<feature type="domain" description="Nucleolar complex-associated protein 3 N-terminal" evidence="8">
    <location>
        <begin position="189"/>
        <end position="279"/>
    </location>
</feature>
<dbReference type="GO" id="GO:0005730">
    <property type="term" value="C:nucleolus"/>
    <property type="evidence" value="ECO:0007669"/>
    <property type="project" value="UniProtKB-SubCell"/>
</dbReference>
<evidence type="ECO:0000259" key="7">
    <source>
        <dbReference type="Pfam" id="PF03914"/>
    </source>
</evidence>
<dbReference type="Proteomes" id="UP000257109">
    <property type="component" value="Unassembled WGS sequence"/>
</dbReference>
<dbReference type="SUPFAM" id="SSF48371">
    <property type="entry name" value="ARM repeat"/>
    <property type="match status" value="1"/>
</dbReference>
<evidence type="ECO:0000256" key="3">
    <source>
        <dbReference type="ARBA" id="ARBA00023054"/>
    </source>
</evidence>
<feature type="domain" description="CCAAT-binding factor" evidence="7">
    <location>
        <begin position="554"/>
        <end position="709"/>
    </location>
</feature>
<dbReference type="GO" id="GO:0003682">
    <property type="term" value="F:chromatin binding"/>
    <property type="evidence" value="ECO:0007669"/>
    <property type="project" value="TreeGrafter"/>
</dbReference>
<evidence type="ECO:0000256" key="2">
    <source>
        <dbReference type="ARBA" id="ARBA00007797"/>
    </source>
</evidence>
<dbReference type="InterPro" id="IPR011501">
    <property type="entry name" value="Noc3_N"/>
</dbReference>
<evidence type="ECO:0000259" key="8">
    <source>
        <dbReference type="Pfam" id="PF07540"/>
    </source>
</evidence>
<dbReference type="OrthoDB" id="10263597at2759"/>
<evidence type="ECO:0000256" key="1">
    <source>
        <dbReference type="ARBA" id="ARBA00004604"/>
    </source>
</evidence>
<dbReference type="PANTHER" id="PTHR14428:SF5">
    <property type="entry name" value="NUCLEOLAR COMPLEX PROTEIN 3 HOMOLOG"/>
    <property type="match status" value="1"/>
</dbReference>
<evidence type="ECO:0000256" key="4">
    <source>
        <dbReference type="ARBA" id="ARBA00023242"/>
    </source>
</evidence>
<dbReference type="InterPro" id="IPR005612">
    <property type="entry name" value="CCAAT-binding_factor"/>
</dbReference>
<evidence type="ECO:0000313" key="10">
    <source>
        <dbReference type="Proteomes" id="UP000257109"/>
    </source>
</evidence>
<feature type="region of interest" description="Disordered" evidence="6">
    <location>
        <begin position="754"/>
        <end position="775"/>
    </location>
</feature>
<dbReference type="AlphaFoldDB" id="A0A371HHE2"/>
<sequence length="830" mass="93043">MGKKQKIVLPPELPPEIPDDEVEVSDDDLQFVKENRGYASLLSSLDTHSITKHVTRVADAKDDALEKLYEKRLQKNALKKEKEETGLQVDRVDALPIKTLDGKLYYRTAAKAVSENDPSEEGIGEDVNADKGLVKLTKAEKRAKLKKMKKEGKKQGKEVAKAEVEETPQAAVLAEVKEDLTAEEAFESKKCKLAELGNSLLTDPESNIKFLKEMVQISKDNDHTIVKLGLLSLLAVFKDIVPGYRIRLPTEKELEMKVSKTVRKMRYYESTLLSAYKAYLQRLIALEKKPLFQLVAVRCICSLLEANPHFNFRESLLDATVRNISSTNEAIRKLCCSTIKSLFTNEGKHGGEATVEAVRLIADHVKAHNCQMHPDSIDVFLSLSFDEHLVKSDKTEEDQKLKNKKSKKRKNLEASNQLVENDRKKSRQELISKTREEVEADYKAASFAPDVMEKKQMQTETLSAVFEIYFRILKHTMQSIGARPEANAGALSSAVESLPLLAPCLEGLAKFSHLIDLDFMGDLMNHLKVLASGSSNLGNTSDKCSKCLTVSERLQCCIVAFKVMRNNLDALNVDLQDFFLHLYNLMLEYRPGRDQGEVLAEALKIMLCEDRQHDMQKTAAFIKRLATFSLSVGSADSMAALVTVKHLLQKNVKCRNLLENDIGGGSVSGTIPKYQPYSTDPNLSGALASVLWELNLLSRHYHPAISTMASGISSMTTAQNQVLLSKSSPLQSFKEMSLDQELCITQSGSIKINNKKRRTNGPASSPSIGSTTAMSSFNDDELQRKLDSHFMLLHDIKENERLRKELDRTALSLQLYEQYKKQKKRSKPSR</sequence>
<name>A0A371HHE2_MUCPR</name>
<dbReference type="STRING" id="157652.A0A371HHE2"/>
<comment type="subcellular location">
    <subcellularLocation>
        <location evidence="1 5">Nucleus</location>
        <location evidence="1 5">Nucleolus</location>
    </subcellularLocation>
</comment>
<evidence type="ECO:0000256" key="5">
    <source>
        <dbReference type="PIRNR" id="PIRNR028977"/>
    </source>
</evidence>
<dbReference type="PANTHER" id="PTHR14428">
    <property type="entry name" value="NUCLEOLAR COMPLEX PROTEIN 3"/>
    <property type="match status" value="1"/>
</dbReference>
<dbReference type="EMBL" id="QJKJ01002589">
    <property type="protein sequence ID" value="RDY02180.1"/>
    <property type="molecule type" value="Genomic_DNA"/>
</dbReference>
<dbReference type="InterPro" id="IPR016024">
    <property type="entry name" value="ARM-type_fold"/>
</dbReference>
<proteinExistence type="inferred from homology"/>
<reference evidence="9" key="1">
    <citation type="submission" date="2018-05" db="EMBL/GenBank/DDBJ databases">
        <title>Draft genome of Mucuna pruriens seed.</title>
        <authorList>
            <person name="Nnadi N.E."/>
            <person name="Vos R."/>
            <person name="Hasami M.H."/>
            <person name="Devisetty U.K."/>
            <person name="Aguiy J.C."/>
        </authorList>
    </citation>
    <scope>NUCLEOTIDE SEQUENCE [LARGE SCALE GENOMIC DNA]</scope>
    <source>
        <strain evidence="9">JCA_2017</strain>
    </source>
</reference>
<protein>
    <submittedName>
        <fullName evidence="9">Nucleolar complex protein 3-like protein</fullName>
    </submittedName>
</protein>
<comment type="similarity">
    <text evidence="2 5">Belongs to the CBF/MAK21 family.</text>
</comment>
<comment type="caution">
    <text evidence="9">The sequence shown here is derived from an EMBL/GenBank/DDBJ whole genome shotgun (WGS) entry which is preliminary data.</text>
</comment>
<keyword evidence="3" id="KW-0175">Coiled coil</keyword>
<evidence type="ECO:0000256" key="6">
    <source>
        <dbReference type="SAM" id="MobiDB-lite"/>
    </source>
</evidence>
<evidence type="ECO:0000313" key="9">
    <source>
        <dbReference type="EMBL" id="RDY02180.1"/>
    </source>
</evidence>
<dbReference type="Pfam" id="PF03914">
    <property type="entry name" value="CBF"/>
    <property type="match status" value="1"/>
</dbReference>
<feature type="region of interest" description="Disordered" evidence="6">
    <location>
        <begin position="394"/>
        <end position="428"/>
    </location>
</feature>
<gene>
    <name evidence="9" type="primary">noc3l</name>
    <name evidence="9" type="ORF">CR513_14399</name>
</gene>
<dbReference type="InterPro" id="IPR016903">
    <property type="entry name" value="Nucleolar_cplx-assoc_3"/>
</dbReference>